<sequence length="163" mass="16273">MLRAKLTIAAGMFAALAAFPAGAQSLAETQILAGLNAARAQGVTCPGTGRRPVASPLFASGTHALAARTQAGYMSSRGGITHSGAGGSTPRVRAASVGVEAVSVTEIIYMGAGAGPQGAVTWWLNSPVHCAILTDARYTHAGAAVVQGARGTAYVVVLSSQPK</sequence>
<dbReference type="CDD" id="cd05379">
    <property type="entry name" value="CAP_bacterial"/>
    <property type="match status" value="1"/>
</dbReference>
<reference evidence="3 4" key="1">
    <citation type="submission" date="2020-08" db="EMBL/GenBank/DDBJ databases">
        <title>Genomic Encyclopedia of Type Strains, Phase IV (KMG-IV): sequencing the most valuable type-strain genomes for metagenomic binning, comparative biology and taxonomic classification.</title>
        <authorList>
            <person name="Goeker M."/>
        </authorList>
    </citation>
    <scope>NUCLEOTIDE SEQUENCE [LARGE SCALE GENOMIC DNA]</scope>
    <source>
        <strain evidence="3 4">DSM 101791</strain>
    </source>
</reference>
<dbReference type="Pfam" id="PF00188">
    <property type="entry name" value="CAP"/>
    <property type="match status" value="1"/>
</dbReference>
<dbReference type="RefSeq" id="WP_184025646.1">
    <property type="nucleotide sequence ID" value="NZ_JACHFN010000002.1"/>
</dbReference>
<keyword evidence="1" id="KW-0732">Signal</keyword>
<feature type="chain" id="PRO_5030741399" evidence="1">
    <location>
        <begin position="24"/>
        <end position="163"/>
    </location>
</feature>
<keyword evidence="4" id="KW-1185">Reference proteome</keyword>
<dbReference type="SUPFAM" id="SSF55797">
    <property type="entry name" value="PR-1-like"/>
    <property type="match status" value="1"/>
</dbReference>
<protein>
    <submittedName>
        <fullName evidence="3">Uncharacterized protein YkwD</fullName>
    </submittedName>
</protein>
<dbReference type="EMBL" id="JACHFN010000002">
    <property type="protein sequence ID" value="MBB5233336.1"/>
    <property type="molecule type" value="Genomic_DNA"/>
</dbReference>
<organism evidence="3 4">
    <name type="scientific">Deinococcus budaensis</name>
    <dbReference type="NCBI Taxonomy" id="1665626"/>
    <lineage>
        <taxon>Bacteria</taxon>
        <taxon>Thermotogati</taxon>
        <taxon>Deinococcota</taxon>
        <taxon>Deinococci</taxon>
        <taxon>Deinococcales</taxon>
        <taxon>Deinococcaceae</taxon>
        <taxon>Deinococcus</taxon>
    </lineage>
</organism>
<evidence type="ECO:0000313" key="3">
    <source>
        <dbReference type="EMBL" id="MBB5233336.1"/>
    </source>
</evidence>
<dbReference type="AlphaFoldDB" id="A0A7W8GD26"/>
<feature type="domain" description="SCP" evidence="2">
    <location>
        <begin position="55"/>
        <end position="157"/>
    </location>
</feature>
<name>A0A7W8GD26_9DEIO</name>
<dbReference type="InterPro" id="IPR035940">
    <property type="entry name" value="CAP_sf"/>
</dbReference>
<feature type="signal peptide" evidence="1">
    <location>
        <begin position="1"/>
        <end position="23"/>
    </location>
</feature>
<accession>A0A7W8GD26</accession>
<proteinExistence type="predicted"/>
<evidence type="ECO:0000313" key="4">
    <source>
        <dbReference type="Proteomes" id="UP000525389"/>
    </source>
</evidence>
<evidence type="ECO:0000259" key="2">
    <source>
        <dbReference type="Pfam" id="PF00188"/>
    </source>
</evidence>
<comment type="caution">
    <text evidence="3">The sequence shown here is derived from an EMBL/GenBank/DDBJ whole genome shotgun (WGS) entry which is preliminary data.</text>
</comment>
<dbReference type="Gene3D" id="3.40.33.10">
    <property type="entry name" value="CAP"/>
    <property type="match status" value="1"/>
</dbReference>
<evidence type="ECO:0000256" key="1">
    <source>
        <dbReference type="SAM" id="SignalP"/>
    </source>
</evidence>
<gene>
    <name evidence="3" type="ORF">HNQ09_000753</name>
</gene>
<dbReference type="Proteomes" id="UP000525389">
    <property type="component" value="Unassembled WGS sequence"/>
</dbReference>
<dbReference type="InterPro" id="IPR014044">
    <property type="entry name" value="CAP_dom"/>
</dbReference>
<dbReference type="PANTHER" id="PTHR31157">
    <property type="entry name" value="SCP DOMAIN-CONTAINING PROTEIN"/>
    <property type="match status" value="1"/>
</dbReference>
<dbReference type="PANTHER" id="PTHR31157:SF1">
    <property type="entry name" value="SCP DOMAIN-CONTAINING PROTEIN"/>
    <property type="match status" value="1"/>
</dbReference>